<name>A0A0F9KD22_9ZZZZ</name>
<evidence type="ECO:0000313" key="2">
    <source>
        <dbReference type="EMBL" id="KKM80119.1"/>
    </source>
</evidence>
<feature type="non-terminal residue" evidence="2">
    <location>
        <position position="1"/>
    </location>
</feature>
<accession>A0A0F9KD22</accession>
<feature type="region of interest" description="Disordered" evidence="1">
    <location>
        <begin position="172"/>
        <end position="204"/>
    </location>
</feature>
<gene>
    <name evidence="2" type="ORF">LCGC14_1343050</name>
</gene>
<dbReference type="InterPro" id="IPR011990">
    <property type="entry name" value="TPR-like_helical_dom_sf"/>
</dbReference>
<dbReference type="SUPFAM" id="SSF48452">
    <property type="entry name" value="TPR-like"/>
    <property type="match status" value="1"/>
</dbReference>
<comment type="caution">
    <text evidence="2">The sequence shown here is derived from an EMBL/GenBank/DDBJ whole genome shotgun (WGS) entry which is preliminary data.</text>
</comment>
<sequence>FVPAEPSIYRDHMHEGDRQFRRGMYVEALGAYEVALAIFRRGPEIHLSLAQVNLALGNYYTGCHHIQEALKYFPELPLANISLADFYGQKKDLQVHREKLLKRLADVEVTGHEWLLVAYVHYYSGNKLQAAIALRRAFVLARRYKNEALIEAASIFWDGMVAAGKVTGHLDPARRSTTAATTRPANSKADRSPSPALQDPPAPR</sequence>
<evidence type="ECO:0000256" key="1">
    <source>
        <dbReference type="SAM" id="MobiDB-lite"/>
    </source>
</evidence>
<organism evidence="2">
    <name type="scientific">marine sediment metagenome</name>
    <dbReference type="NCBI Taxonomy" id="412755"/>
    <lineage>
        <taxon>unclassified sequences</taxon>
        <taxon>metagenomes</taxon>
        <taxon>ecological metagenomes</taxon>
    </lineage>
</organism>
<protein>
    <submittedName>
        <fullName evidence="2">Uncharacterized protein</fullName>
    </submittedName>
</protein>
<dbReference type="Gene3D" id="1.25.40.10">
    <property type="entry name" value="Tetratricopeptide repeat domain"/>
    <property type="match status" value="1"/>
</dbReference>
<proteinExistence type="predicted"/>
<feature type="compositionally biased region" description="Low complexity" evidence="1">
    <location>
        <begin position="175"/>
        <end position="185"/>
    </location>
</feature>
<dbReference type="EMBL" id="LAZR01008230">
    <property type="protein sequence ID" value="KKM80119.1"/>
    <property type="molecule type" value="Genomic_DNA"/>
</dbReference>
<dbReference type="AlphaFoldDB" id="A0A0F9KD22"/>
<reference evidence="2" key="1">
    <citation type="journal article" date="2015" name="Nature">
        <title>Complex archaea that bridge the gap between prokaryotes and eukaryotes.</title>
        <authorList>
            <person name="Spang A."/>
            <person name="Saw J.H."/>
            <person name="Jorgensen S.L."/>
            <person name="Zaremba-Niedzwiedzka K."/>
            <person name="Martijn J."/>
            <person name="Lind A.E."/>
            <person name="van Eijk R."/>
            <person name="Schleper C."/>
            <person name="Guy L."/>
            <person name="Ettema T.J."/>
        </authorList>
    </citation>
    <scope>NUCLEOTIDE SEQUENCE</scope>
</reference>